<dbReference type="Pfam" id="PF03184">
    <property type="entry name" value="DDE_1"/>
    <property type="match status" value="1"/>
</dbReference>
<gene>
    <name evidence="6" type="ORF">HD556DRAFT_1436258</name>
</gene>
<feature type="region of interest" description="Disordered" evidence="4">
    <location>
        <begin position="478"/>
        <end position="504"/>
    </location>
</feature>
<dbReference type="PROSITE" id="PS50600">
    <property type="entry name" value="ULP_PROTEASE"/>
    <property type="match status" value="1"/>
</dbReference>
<organism evidence="6 7">
    <name type="scientific">Suillus plorans</name>
    <dbReference type="NCBI Taxonomy" id="116603"/>
    <lineage>
        <taxon>Eukaryota</taxon>
        <taxon>Fungi</taxon>
        <taxon>Dikarya</taxon>
        <taxon>Basidiomycota</taxon>
        <taxon>Agaricomycotina</taxon>
        <taxon>Agaricomycetes</taxon>
        <taxon>Agaricomycetidae</taxon>
        <taxon>Boletales</taxon>
        <taxon>Suillineae</taxon>
        <taxon>Suillaceae</taxon>
        <taxon>Suillus</taxon>
    </lineage>
</organism>
<dbReference type="GO" id="GO:0019783">
    <property type="term" value="F:ubiquitin-like protein peptidase activity"/>
    <property type="evidence" value="ECO:0007669"/>
    <property type="project" value="UniProtKB-ARBA"/>
</dbReference>
<dbReference type="Proteomes" id="UP000719766">
    <property type="component" value="Unassembled WGS sequence"/>
</dbReference>
<evidence type="ECO:0000313" key="6">
    <source>
        <dbReference type="EMBL" id="KAG1806286.1"/>
    </source>
</evidence>
<feature type="region of interest" description="Disordered" evidence="4">
    <location>
        <begin position="525"/>
        <end position="550"/>
    </location>
</feature>
<dbReference type="InterPro" id="IPR004875">
    <property type="entry name" value="DDE_SF_endonuclease_dom"/>
</dbReference>
<feature type="compositionally biased region" description="Basic residues" evidence="4">
    <location>
        <begin position="525"/>
        <end position="544"/>
    </location>
</feature>
<accession>A0A9P7J785</accession>
<dbReference type="SUPFAM" id="SSF54001">
    <property type="entry name" value="Cysteine proteinases"/>
    <property type="match status" value="1"/>
</dbReference>
<name>A0A9P7J785_9AGAM</name>
<feature type="domain" description="Ubiquitin-like protease family profile" evidence="5">
    <location>
        <begin position="175"/>
        <end position="344"/>
    </location>
</feature>
<comment type="similarity">
    <text evidence="1">Belongs to the peptidase C48 family.</text>
</comment>
<keyword evidence="7" id="KW-1185">Reference proteome</keyword>
<comment type="caution">
    <text evidence="6">The sequence shown here is derived from an EMBL/GenBank/DDBJ whole genome shotgun (WGS) entry which is preliminary data.</text>
</comment>
<proteinExistence type="inferred from homology"/>
<keyword evidence="2" id="KW-0645">Protease</keyword>
<dbReference type="OrthoDB" id="3341102at2759"/>
<dbReference type="Gene3D" id="3.40.395.10">
    <property type="entry name" value="Adenoviral Proteinase, Chain A"/>
    <property type="match status" value="1"/>
</dbReference>
<dbReference type="GO" id="GO:0003676">
    <property type="term" value="F:nucleic acid binding"/>
    <property type="evidence" value="ECO:0007669"/>
    <property type="project" value="InterPro"/>
</dbReference>
<keyword evidence="3" id="KW-0378">Hydrolase</keyword>
<sequence>MPDLHVASEAKFQDVLSVPAQFSIAPSGSLSVAALLLINLPTVLENSASAARIVFSKQSPLLQLPTDFVSRPVPPFQTASSLRNRARGAFRDGDKSVIHPSFPNDPLPMWVMSYWVAMSHALENQRDWRASHDWVYDRFDVVPTDGQELEIIDEVLDVLESLPWDAPLKGFGAQTDLRSTELQPLLGSCPIHGRVLDSMIAVVVQHMQASEDEDLQSVSVESLDFADILRLSDKQWKSYETDKAFVHLRTIGSALREGALHRILLPINIDNVHWAVIEVDATNQSISYADSLGWSWPNEDIDAIHRWLGYHGFAKFNRATTLQHGKQLDSFSCGIAALNTIKHALFQDPLFTANRAFSLRMEEFLNIVYDHLELSDPNDDPNDSSYSDSDDVEIQETQLPSPPTLPTHHPQQKPKLNLRATNADLSTGLFKFFSTVSRDEHLKLAWKPSTRELKDRDQQEQARCQEKFDVFEKAARKREMAAERKRKQQAREKDAKQKPTVESVLHDHTPQPLAVTIAEASRPYRQLRRHARSMQKCNSGRKRKREDTEARHVNWQSPLLWPTIETAAIRVGYGMSPIEIERELKRVDPSRFHGISAQVIGRWIDQSGTRPVWRASVLARVQKGNLPLTTATPPGILAKYPEVTKTIIEDLRALRAVGVALDTMRCRGVIIARITVSCPEIFEATAKDGSKFRCTESWVKKFVHRTLNWTFRRATRAAQKTPSNADQLCLDQFYRLTLTIRDCAIFDASFYVNIDQTNIVYQPANTATYEEVGSKQVAVIGQEEKRAFTVLVGISASGDALPFQVIYCGKTARSLPSKTTQQFKDAQDLGFELCFSNTDTYWSTFQLMCDYVRNILVPYWTRQKELVGAPDDQECILQLDVWSVHKSVQFRTWLDQQYPWIKYRFVPGGCTGIAQPCDVGVQRPFKLAVKRSQHADIVEESLTLLKKDEAAHVIRLDTTLPTLRDRSLQWLINGYHAINKPDVVKQSFFQCKAGTTFNLSFESLTSREALHALRDVQKNDTMTWERIKTAQYKTPEADEEVEPPFTHAADVELDPSDVLVDTVLQHIALGESSVPHGYSTDDLGNLLVDNESESYERGVLDDMIGLQSTADGSTEVEAEGRGKRRRVANTQFDGLRVGVTVTKNRFDSPGV</sequence>
<dbReference type="RefSeq" id="XP_041166757.1">
    <property type="nucleotide sequence ID" value="XM_041305539.1"/>
</dbReference>
<dbReference type="InterPro" id="IPR003653">
    <property type="entry name" value="Peptidase_C48_C"/>
</dbReference>
<protein>
    <recommendedName>
        <fullName evidence="5">Ubiquitin-like protease family profile domain-containing protein</fullName>
    </recommendedName>
</protein>
<feature type="region of interest" description="Disordered" evidence="4">
    <location>
        <begin position="376"/>
        <end position="414"/>
    </location>
</feature>
<feature type="compositionally biased region" description="Acidic residues" evidence="4">
    <location>
        <begin position="376"/>
        <end position="394"/>
    </location>
</feature>
<dbReference type="GO" id="GO:0006508">
    <property type="term" value="P:proteolysis"/>
    <property type="evidence" value="ECO:0007669"/>
    <property type="project" value="UniProtKB-KW"/>
</dbReference>
<dbReference type="GeneID" id="64599303"/>
<evidence type="ECO:0000259" key="5">
    <source>
        <dbReference type="PROSITE" id="PS50600"/>
    </source>
</evidence>
<dbReference type="EMBL" id="JABBWE010000002">
    <property type="protein sequence ID" value="KAG1806286.1"/>
    <property type="molecule type" value="Genomic_DNA"/>
</dbReference>
<evidence type="ECO:0000256" key="2">
    <source>
        <dbReference type="ARBA" id="ARBA00022670"/>
    </source>
</evidence>
<evidence type="ECO:0000256" key="1">
    <source>
        <dbReference type="ARBA" id="ARBA00005234"/>
    </source>
</evidence>
<evidence type="ECO:0000313" key="7">
    <source>
        <dbReference type="Proteomes" id="UP000719766"/>
    </source>
</evidence>
<dbReference type="Pfam" id="PF02902">
    <property type="entry name" value="Peptidase_C48"/>
    <property type="match status" value="1"/>
</dbReference>
<dbReference type="InterPro" id="IPR038765">
    <property type="entry name" value="Papain-like_cys_pep_sf"/>
</dbReference>
<evidence type="ECO:0000256" key="3">
    <source>
        <dbReference type="ARBA" id="ARBA00022801"/>
    </source>
</evidence>
<evidence type="ECO:0000256" key="4">
    <source>
        <dbReference type="SAM" id="MobiDB-lite"/>
    </source>
</evidence>
<dbReference type="GO" id="GO:0008234">
    <property type="term" value="F:cysteine-type peptidase activity"/>
    <property type="evidence" value="ECO:0007669"/>
    <property type="project" value="InterPro"/>
</dbReference>
<reference evidence="6" key="1">
    <citation type="journal article" date="2020" name="New Phytol.">
        <title>Comparative genomics reveals dynamic genome evolution in host specialist ectomycorrhizal fungi.</title>
        <authorList>
            <person name="Lofgren L.A."/>
            <person name="Nguyen N.H."/>
            <person name="Vilgalys R."/>
            <person name="Ruytinx J."/>
            <person name="Liao H.L."/>
            <person name="Branco S."/>
            <person name="Kuo A."/>
            <person name="LaButti K."/>
            <person name="Lipzen A."/>
            <person name="Andreopoulos W."/>
            <person name="Pangilinan J."/>
            <person name="Riley R."/>
            <person name="Hundley H."/>
            <person name="Na H."/>
            <person name="Barry K."/>
            <person name="Grigoriev I.V."/>
            <person name="Stajich J.E."/>
            <person name="Kennedy P.G."/>
        </authorList>
    </citation>
    <scope>NUCLEOTIDE SEQUENCE</scope>
    <source>
        <strain evidence="6">S12</strain>
    </source>
</reference>
<dbReference type="AlphaFoldDB" id="A0A9P7J785"/>